<evidence type="ECO:0000313" key="4">
    <source>
        <dbReference type="Proteomes" id="UP000680750"/>
    </source>
</evidence>
<dbReference type="InterPro" id="IPR038375">
    <property type="entry name" value="NDUFAF7_sf"/>
</dbReference>
<dbReference type="InterPro" id="IPR029063">
    <property type="entry name" value="SAM-dependent_MTases_sf"/>
</dbReference>
<keyword evidence="4" id="KW-1185">Reference proteome</keyword>
<evidence type="ECO:0008006" key="5">
    <source>
        <dbReference type="Google" id="ProtNLM"/>
    </source>
</evidence>
<accession>A0A810KZ66</accession>
<proteinExistence type="predicted"/>
<dbReference type="EMBL" id="AP023354">
    <property type="protein sequence ID" value="BCJ27749.1"/>
    <property type="molecule type" value="Genomic_DNA"/>
</dbReference>
<dbReference type="GO" id="GO:0035243">
    <property type="term" value="F:protein-arginine omega-N symmetric methyltransferase activity"/>
    <property type="evidence" value="ECO:0007669"/>
    <property type="project" value="TreeGrafter"/>
</dbReference>
<dbReference type="InterPro" id="IPR003788">
    <property type="entry name" value="NDUFAF7"/>
</dbReference>
<dbReference type="Pfam" id="PF02636">
    <property type="entry name" value="Methyltransf_28"/>
    <property type="match status" value="1"/>
</dbReference>
<dbReference type="GO" id="GO:0032259">
    <property type="term" value="P:methylation"/>
    <property type="evidence" value="ECO:0007669"/>
    <property type="project" value="UniProtKB-KW"/>
</dbReference>
<dbReference type="SUPFAM" id="SSF53335">
    <property type="entry name" value="S-adenosyl-L-methionine-dependent methyltransferases"/>
    <property type="match status" value="1"/>
</dbReference>
<dbReference type="AlphaFoldDB" id="A0A810KZ66"/>
<sequence>MADTGAPVRWRTAMETALYGDQGFFTTGAGPAGHFRTSAQTVPMARAIGALLVRLDAALGRPARLDVVDVGAGGGELLTALAAGTPTELAGRVRYTGVDLAPRPRLLPSPVDWRHELPAQVTGLLLATEWLDNVPVDVAEAGPDGVPRLVLVDPATGAETLGPPLTGRDAGWLDRHWPLAGPGARAEIGHPRDDAWADATARLVRGVAVAVDYGHHAGARPYPGTLTGYRDGRQVPPVPDGSTDLTAHVAWDSLLAPGDLLVRQREALRALGVTGARPPLADAATDPAGYLRALAAATHAAEVTDPTGLGGHHWLLRPAGIDLADLGLPA</sequence>
<dbReference type="RefSeq" id="WP_030446527.1">
    <property type="nucleotide sequence ID" value="NZ_AP023354.1"/>
</dbReference>
<protein>
    <recommendedName>
        <fullName evidence="5">SAM-dependent MidA family methyltransferase</fullName>
    </recommendedName>
</protein>
<dbReference type="OrthoDB" id="4856867at2"/>
<dbReference type="KEGG" id="aser:Asera_18570"/>
<dbReference type="Gene3D" id="3.40.50.12710">
    <property type="match status" value="1"/>
</dbReference>
<keyword evidence="1" id="KW-0489">Methyltransferase</keyword>
<evidence type="ECO:0000256" key="2">
    <source>
        <dbReference type="ARBA" id="ARBA00022679"/>
    </source>
</evidence>
<dbReference type="PANTHER" id="PTHR12049">
    <property type="entry name" value="PROTEIN ARGININE METHYLTRANSFERASE NDUFAF7, MITOCHONDRIAL"/>
    <property type="match status" value="1"/>
</dbReference>
<gene>
    <name evidence="3" type="ORF">Asera_18570</name>
</gene>
<reference evidence="3" key="1">
    <citation type="submission" date="2020-08" db="EMBL/GenBank/DDBJ databases">
        <title>Whole genome shotgun sequence of Actinocatenispora sera NBRC 101916.</title>
        <authorList>
            <person name="Komaki H."/>
            <person name="Tamura T."/>
        </authorList>
    </citation>
    <scope>NUCLEOTIDE SEQUENCE</scope>
    <source>
        <strain evidence="3">NBRC 101916</strain>
    </source>
</reference>
<name>A0A810KZ66_9ACTN</name>
<evidence type="ECO:0000256" key="1">
    <source>
        <dbReference type="ARBA" id="ARBA00022603"/>
    </source>
</evidence>
<evidence type="ECO:0000313" key="3">
    <source>
        <dbReference type="EMBL" id="BCJ27749.1"/>
    </source>
</evidence>
<organism evidence="3 4">
    <name type="scientific">Actinocatenispora sera</name>
    <dbReference type="NCBI Taxonomy" id="390989"/>
    <lineage>
        <taxon>Bacteria</taxon>
        <taxon>Bacillati</taxon>
        <taxon>Actinomycetota</taxon>
        <taxon>Actinomycetes</taxon>
        <taxon>Micromonosporales</taxon>
        <taxon>Micromonosporaceae</taxon>
        <taxon>Actinocatenispora</taxon>
    </lineage>
</organism>
<dbReference type="Proteomes" id="UP000680750">
    <property type="component" value="Chromosome"/>
</dbReference>
<dbReference type="PANTHER" id="PTHR12049:SF7">
    <property type="entry name" value="PROTEIN ARGININE METHYLTRANSFERASE NDUFAF7, MITOCHONDRIAL"/>
    <property type="match status" value="1"/>
</dbReference>
<keyword evidence="2" id="KW-0808">Transferase</keyword>